<dbReference type="Proteomes" id="UP001642409">
    <property type="component" value="Unassembled WGS sequence"/>
</dbReference>
<name>A0ABP1HKM6_9EUKA</name>
<protein>
    <submittedName>
        <fullName evidence="2">Hypothetical_protein</fullName>
    </submittedName>
</protein>
<gene>
    <name evidence="2" type="ORF">HINF_LOCUS13510</name>
</gene>
<dbReference type="EMBL" id="CAXDID020000031">
    <property type="protein sequence ID" value="CAL5994348.1"/>
    <property type="molecule type" value="Genomic_DNA"/>
</dbReference>
<keyword evidence="1" id="KW-1133">Transmembrane helix</keyword>
<evidence type="ECO:0000313" key="2">
    <source>
        <dbReference type="EMBL" id="CAL5994348.1"/>
    </source>
</evidence>
<comment type="caution">
    <text evidence="2">The sequence shown here is derived from an EMBL/GenBank/DDBJ whole genome shotgun (WGS) entry which is preliminary data.</text>
</comment>
<evidence type="ECO:0000256" key="1">
    <source>
        <dbReference type="SAM" id="Phobius"/>
    </source>
</evidence>
<keyword evidence="3" id="KW-1185">Reference proteome</keyword>
<feature type="transmembrane region" description="Helical" evidence="1">
    <location>
        <begin position="181"/>
        <end position="198"/>
    </location>
</feature>
<accession>A0ABP1HKM6</accession>
<keyword evidence="1" id="KW-0472">Membrane</keyword>
<proteinExistence type="predicted"/>
<sequence length="207" mass="23970">MTCEQGVLFSDSQMCSQICQDTYKCIKKAPLYCCDATQSINFDQYPQFIGLLMLCLGGLQQKQDCTNTCYSPYTCYVPDAQYCCESAQIDNNGTEEEQEENQVEEQPTENIEKDVEKINKIKNIAIGCSVGVFLLISILIVVFAVNINLFRNKKYLPQYLKTVPTFQFQLNKNKIFNQQKLRVAILHFLVYQLFKWFLTINLARWRG</sequence>
<feature type="transmembrane region" description="Helical" evidence="1">
    <location>
        <begin position="124"/>
        <end position="150"/>
    </location>
</feature>
<reference evidence="2 3" key="1">
    <citation type="submission" date="2024-07" db="EMBL/GenBank/DDBJ databases">
        <authorList>
            <person name="Akdeniz Z."/>
        </authorList>
    </citation>
    <scope>NUCLEOTIDE SEQUENCE [LARGE SCALE GENOMIC DNA]</scope>
</reference>
<organism evidence="2 3">
    <name type="scientific">Hexamita inflata</name>
    <dbReference type="NCBI Taxonomy" id="28002"/>
    <lineage>
        <taxon>Eukaryota</taxon>
        <taxon>Metamonada</taxon>
        <taxon>Diplomonadida</taxon>
        <taxon>Hexamitidae</taxon>
        <taxon>Hexamitinae</taxon>
        <taxon>Hexamita</taxon>
    </lineage>
</organism>
<keyword evidence="1" id="KW-0812">Transmembrane</keyword>
<evidence type="ECO:0000313" key="3">
    <source>
        <dbReference type="Proteomes" id="UP001642409"/>
    </source>
</evidence>